<evidence type="ECO:0000313" key="3">
    <source>
        <dbReference type="Proteomes" id="UP000315303"/>
    </source>
</evidence>
<name>A0A502KV82_9GAMM</name>
<keyword evidence="3" id="KW-1185">Reference proteome</keyword>
<organism evidence="2 3">
    <name type="scientific">Litorilituus lipolyticus</name>
    <dbReference type="NCBI Taxonomy" id="2491017"/>
    <lineage>
        <taxon>Bacteria</taxon>
        <taxon>Pseudomonadati</taxon>
        <taxon>Pseudomonadota</taxon>
        <taxon>Gammaproteobacteria</taxon>
        <taxon>Alteromonadales</taxon>
        <taxon>Colwelliaceae</taxon>
        <taxon>Litorilituus</taxon>
    </lineage>
</organism>
<proteinExistence type="predicted"/>
<dbReference type="GO" id="GO:0043190">
    <property type="term" value="C:ATP-binding cassette (ABC) transporter complex"/>
    <property type="evidence" value="ECO:0007669"/>
    <property type="project" value="InterPro"/>
</dbReference>
<protein>
    <submittedName>
        <fullName evidence="2">Glycine/betaine ABC transporter substrate-binding protein</fullName>
    </submittedName>
</protein>
<dbReference type="InterPro" id="IPR007210">
    <property type="entry name" value="ABC_Gly_betaine_transp_sub-bd"/>
</dbReference>
<dbReference type="Gene3D" id="3.40.190.10">
    <property type="entry name" value="Periplasmic binding protein-like II"/>
    <property type="match status" value="1"/>
</dbReference>
<feature type="domain" description="ABC-type glycine betaine transport system substrate-binding" evidence="1">
    <location>
        <begin position="33"/>
        <end position="300"/>
    </location>
</feature>
<dbReference type="Proteomes" id="UP000315303">
    <property type="component" value="Unassembled WGS sequence"/>
</dbReference>
<dbReference type="Pfam" id="PF04069">
    <property type="entry name" value="OpuAC"/>
    <property type="match status" value="1"/>
</dbReference>
<gene>
    <name evidence="2" type="ORF">EPA86_17495</name>
</gene>
<accession>A0A502KV82</accession>
<reference evidence="2 3" key="1">
    <citation type="submission" date="2019-01" db="EMBL/GenBank/DDBJ databases">
        <title>Litorilituus lipolytica sp. nov., isolated from intertidal sand of the Yellow Sea in China.</title>
        <authorList>
            <person name="Liu A."/>
        </authorList>
    </citation>
    <scope>NUCLEOTIDE SEQUENCE [LARGE SCALE GENOMIC DNA]</scope>
    <source>
        <strain evidence="2 3">RZ04</strain>
    </source>
</reference>
<comment type="caution">
    <text evidence="2">The sequence shown here is derived from an EMBL/GenBank/DDBJ whole genome shotgun (WGS) entry which is preliminary data.</text>
</comment>
<dbReference type="Gene3D" id="3.40.190.100">
    <property type="entry name" value="Glycine betaine-binding periplasmic protein, domain 2"/>
    <property type="match status" value="1"/>
</dbReference>
<sequence>MIRALIFIPVLFIFISLFNVTTASSKKAYIPLNQWTSQRVVSQALGDVLSNHGVQVEYINISVDEQWGALQRGKIHFQLEVWQPSMAQAFSQLTAKQAIVDMGLHDAKVTEDWWYPKYVEELCPELPHWRALITCKSLFVEKDSKGKGVYYAGPWDYNDADVIRALKLDFTINRSSGEMVLWKKLSKAIKQKKPIIILNWSPNWTDKHLSGRFIQFPAYAPECETKPEWGINKHLTRDCANPKDGWLKKAAWPGLKAYNPCVFQFVKTVNLSNEMIADAASFVITQNNTEHQAASLWMKKYQSQIVQWLSKTCLRG</sequence>
<dbReference type="AlphaFoldDB" id="A0A502KV82"/>
<evidence type="ECO:0000313" key="2">
    <source>
        <dbReference type="EMBL" id="TPH12147.1"/>
    </source>
</evidence>
<dbReference type="GO" id="GO:0022857">
    <property type="term" value="F:transmembrane transporter activity"/>
    <property type="evidence" value="ECO:0007669"/>
    <property type="project" value="InterPro"/>
</dbReference>
<dbReference type="CDD" id="cd13643">
    <property type="entry name" value="PBP2_BCP_2"/>
    <property type="match status" value="1"/>
</dbReference>
<dbReference type="SUPFAM" id="SSF53850">
    <property type="entry name" value="Periplasmic binding protein-like II"/>
    <property type="match status" value="1"/>
</dbReference>
<dbReference type="RefSeq" id="WP_140605678.1">
    <property type="nucleotide sequence ID" value="NZ_SAWY01000041.1"/>
</dbReference>
<dbReference type="OrthoDB" id="7805658at2"/>
<evidence type="ECO:0000259" key="1">
    <source>
        <dbReference type="Pfam" id="PF04069"/>
    </source>
</evidence>
<dbReference type="EMBL" id="SAWY01000041">
    <property type="protein sequence ID" value="TPH12147.1"/>
    <property type="molecule type" value="Genomic_DNA"/>
</dbReference>